<feature type="transmembrane region" description="Helical" evidence="6">
    <location>
        <begin position="55"/>
        <end position="72"/>
    </location>
</feature>
<keyword evidence="2 6" id="KW-0812">Transmembrane</keyword>
<evidence type="ECO:0000259" key="7">
    <source>
        <dbReference type="Pfam" id="PF13515"/>
    </source>
</evidence>
<keyword evidence="9" id="KW-1185">Reference proteome</keyword>
<evidence type="ECO:0000256" key="1">
    <source>
        <dbReference type="ARBA" id="ARBA00004141"/>
    </source>
</evidence>
<feature type="coiled-coil region" evidence="5">
    <location>
        <begin position="175"/>
        <end position="234"/>
    </location>
</feature>
<protein>
    <recommendedName>
        <fullName evidence="7">Integral membrane bound transporter domain-containing protein</fullName>
    </recommendedName>
</protein>
<feature type="domain" description="Integral membrane bound transporter" evidence="7">
    <location>
        <begin position="37"/>
        <end position="165"/>
    </location>
</feature>
<evidence type="ECO:0000256" key="3">
    <source>
        <dbReference type="ARBA" id="ARBA00022989"/>
    </source>
</evidence>
<keyword evidence="5" id="KW-0175">Coiled coil</keyword>
<feature type="transmembrane region" description="Helical" evidence="6">
    <location>
        <begin position="102"/>
        <end position="121"/>
    </location>
</feature>
<comment type="caution">
    <text evidence="8">The sequence shown here is derived from an EMBL/GenBank/DDBJ whole genome shotgun (WGS) entry which is preliminary data.</text>
</comment>
<name>A0A506Y8U6_9MICO</name>
<dbReference type="Proteomes" id="UP000316252">
    <property type="component" value="Unassembled WGS sequence"/>
</dbReference>
<feature type="transmembrane region" description="Helical" evidence="6">
    <location>
        <begin position="151"/>
        <end position="175"/>
    </location>
</feature>
<dbReference type="InterPro" id="IPR049453">
    <property type="entry name" value="Memb_transporter_dom"/>
</dbReference>
<dbReference type="EMBL" id="VHQG01000001">
    <property type="protein sequence ID" value="TPW77498.1"/>
    <property type="molecule type" value="Genomic_DNA"/>
</dbReference>
<feature type="transmembrane region" description="Helical" evidence="6">
    <location>
        <begin position="28"/>
        <end position="49"/>
    </location>
</feature>
<proteinExistence type="predicted"/>
<evidence type="ECO:0000256" key="6">
    <source>
        <dbReference type="SAM" id="Phobius"/>
    </source>
</evidence>
<dbReference type="AlphaFoldDB" id="A0A506Y8U6"/>
<evidence type="ECO:0000313" key="8">
    <source>
        <dbReference type="EMBL" id="TPW77498.1"/>
    </source>
</evidence>
<evidence type="ECO:0000256" key="2">
    <source>
        <dbReference type="ARBA" id="ARBA00022692"/>
    </source>
</evidence>
<dbReference type="OrthoDB" id="3579456at2"/>
<gene>
    <name evidence="8" type="ORF">FJ657_02105</name>
</gene>
<dbReference type="GO" id="GO:0016020">
    <property type="term" value="C:membrane"/>
    <property type="evidence" value="ECO:0007669"/>
    <property type="project" value="UniProtKB-SubCell"/>
</dbReference>
<evidence type="ECO:0000313" key="9">
    <source>
        <dbReference type="Proteomes" id="UP000316252"/>
    </source>
</evidence>
<sequence length="365" mass="38060">MSRLSDARARTWVRARGSLRRALSGERALLAAKTAGAAALAWLLGHQLPGDLGDYAYYAPFGAVIAMTPTLVSSARSTLHTVAGTAVGIGLAWLLFLLHAPGWLAVPIAAAVGVIVAGLFTPGPARDYVPVAALFVLTVGGADAGDYSMGYLLQVALGMGIAVIVTVLIPPPVGLTDAADSARRLRAEIAEVLRDVATTVEEPDADGTAATASIPRLRRALASAEESLDQAQESRRGNARAWRQREAIASETRQHGALRRIARRTEELIDLLEPAQSGDASLRDLPDDARAEAAAAIRLTADAVEQWPETGPDADLAHGRIDEQLERLRGRLQPGEHGALVGGAVATLLGRIAIGATRSTAGSAG</sequence>
<feature type="transmembrane region" description="Helical" evidence="6">
    <location>
        <begin position="128"/>
        <end position="145"/>
    </location>
</feature>
<evidence type="ECO:0000256" key="4">
    <source>
        <dbReference type="ARBA" id="ARBA00023136"/>
    </source>
</evidence>
<accession>A0A506Y8U6</accession>
<organism evidence="8 9">
    <name type="scientific">Schumannella soli</name>
    <dbReference type="NCBI Taxonomy" id="2590779"/>
    <lineage>
        <taxon>Bacteria</taxon>
        <taxon>Bacillati</taxon>
        <taxon>Actinomycetota</taxon>
        <taxon>Actinomycetes</taxon>
        <taxon>Micrococcales</taxon>
        <taxon>Microbacteriaceae</taxon>
        <taxon>Schumannella</taxon>
    </lineage>
</organism>
<reference evidence="8 9" key="1">
    <citation type="submission" date="2019-06" db="EMBL/GenBank/DDBJ databases">
        <authorList>
            <person name="Li F."/>
        </authorList>
    </citation>
    <scope>NUCLEOTIDE SEQUENCE [LARGE SCALE GENOMIC DNA]</scope>
    <source>
        <strain evidence="8 9">10F1D-1</strain>
    </source>
</reference>
<keyword evidence="4 6" id="KW-0472">Membrane</keyword>
<comment type="subcellular location">
    <subcellularLocation>
        <location evidence="1">Membrane</location>
        <topology evidence="1">Multi-pass membrane protein</topology>
    </subcellularLocation>
</comment>
<evidence type="ECO:0000256" key="5">
    <source>
        <dbReference type="SAM" id="Coils"/>
    </source>
</evidence>
<feature type="transmembrane region" description="Helical" evidence="6">
    <location>
        <begin position="79"/>
        <end position="96"/>
    </location>
</feature>
<keyword evidence="3 6" id="KW-1133">Transmembrane helix</keyword>
<dbReference type="Pfam" id="PF13515">
    <property type="entry name" value="FUSC_2"/>
    <property type="match status" value="1"/>
</dbReference>
<dbReference type="RefSeq" id="WP_141162026.1">
    <property type="nucleotide sequence ID" value="NZ_VHQG01000001.1"/>
</dbReference>